<sequence>MSSASFASLRLKLGVSVATLAFAGVAFAQAPAAKPARIRGDIVSLSGDTLTVHRRSGDTVTIDMKQDTPVTAVKNIKLSDIKAGSFIGTAATTGTDGKMTATEVLVFPEAARGTGEGHYAWDLSPNSTMTNANVDQVVTGTSGRDLKLSYKGGSNTVTVPEGVPVVTFAPAARTDLTAGKKVFIVANPVNGSEFAASRVVVEKDGVAPPM</sequence>
<evidence type="ECO:0000256" key="1">
    <source>
        <dbReference type="SAM" id="SignalP"/>
    </source>
</evidence>
<feature type="signal peptide" evidence="1">
    <location>
        <begin position="1"/>
        <end position="28"/>
    </location>
</feature>
<evidence type="ECO:0000313" key="2">
    <source>
        <dbReference type="EMBL" id="KLU25460.1"/>
    </source>
</evidence>
<accession>A0A0J1CY39</accession>
<keyword evidence="1" id="KW-0732">Signal</keyword>
<dbReference type="RefSeq" id="WP_047847440.1">
    <property type="nucleotide sequence ID" value="NZ_AEJF01000092.1"/>
</dbReference>
<protein>
    <recommendedName>
        <fullName evidence="4">DUF5666 domain-containing protein</fullName>
    </recommendedName>
</protein>
<keyword evidence="3" id="KW-1185">Reference proteome</keyword>
<evidence type="ECO:0000313" key="3">
    <source>
        <dbReference type="Proteomes" id="UP000035963"/>
    </source>
</evidence>
<dbReference type="AlphaFoldDB" id="A0A0J1CY39"/>
<gene>
    <name evidence="2" type="ORF">EOS_14960</name>
</gene>
<organism evidence="2 3">
    <name type="scientific">Caballeronia mineralivorans PML1(12)</name>
    <dbReference type="NCBI Taxonomy" id="908627"/>
    <lineage>
        <taxon>Bacteria</taxon>
        <taxon>Pseudomonadati</taxon>
        <taxon>Pseudomonadota</taxon>
        <taxon>Betaproteobacteria</taxon>
        <taxon>Burkholderiales</taxon>
        <taxon>Burkholderiaceae</taxon>
        <taxon>Caballeronia</taxon>
    </lineage>
</organism>
<dbReference type="OrthoDB" id="7068047at2"/>
<feature type="chain" id="PRO_5005249429" description="DUF5666 domain-containing protein" evidence="1">
    <location>
        <begin position="29"/>
        <end position="210"/>
    </location>
</feature>
<dbReference type="EMBL" id="AEJF01000092">
    <property type="protein sequence ID" value="KLU25460.1"/>
    <property type="molecule type" value="Genomic_DNA"/>
</dbReference>
<dbReference type="Proteomes" id="UP000035963">
    <property type="component" value="Unassembled WGS sequence"/>
</dbReference>
<dbReference type="PATRIC" id="fig|908627.4.peg.3337"/>
<reference evidence="2 3" key="1">
    <citation type="journal article" date="2015" name="Genome Announc.">
        <title>Draft Genome Sequence of Burkholderia sp. Strain PML1(12), an Ectomycorrhizosphere-Inhabiting Bacterium with Effective Mineral-Weathering Ability.</title>
        <authorList>
            <person name="Uroz S."/>
            <person name="Oger P."/>
        </authorList>
    </citation>
    <scope>NUCLEOTIDE SEQUENCE [LARGE SCALE GENOMIC DNA]</scope>
    <source>
        <strain evidence="3">PML1(12)</strain>
    </source>
</reference>
<name>A0A0J1CY39_9BURK</name>
<comment type="caution">
    <text evidence="2">The sequence shown here is derived from an EMBL/GenBank/DDBJ whole genome shotgun (WGS) entry which is preliminary data.</text>
</comment>
<evidence type="ECO:0008006" key="4">
    <source>
        <dbReference type="Google" id="ProtNLM"/>
    </source>
</evidence>
<proteinExistence type="predicted"/>